<evidence type="ECO:0000313" key="2">
    <source>
        <dbReference type="EMBL" id="KAH9507164.1"/>
    </source>
</evidence>
<proteinExistence type="predicted"/>
<dbReference type="Proteomes" id="UP000790347">
    <property type="component" value="Unassembled WGS sequence"/>
</dbReference>
<dbReference type="AlphaFoldDB" id="A0A922HVV2"/>
<feature type="transmembrane region" description="Helical" evidence="1">
    <location>
        <begin position="12"/>
        <end position="34"/>
    </location>
</feature>
<feature type="transmembrane region" description="Helical" evidence="1">
    <location>
        <begin position="73"/>
        <end position="98"/>
    </location>
</feature>
<keyword evidence="3" id="KW-1185">Reference proteome</keyword>
<evidence type="ECO:0000256" key="1">
    <source>
        <dbReference type="SAM" id="Phobius"/>
    </source>
</evidence>
<keyword evidence="1" id="KW-0472">Membrane</keyword>
<name>A0A922HVV2_DERFA</name>
<accession>A0A922HVV2</accession>
<evidence type="ECO:0000313" key="3">
    <source>
        <dbReference type="Proteomes" id="UP000790347"/>
    </source>
</evidence>
<dbReference type="EMBL" id="ASGP02000005">
    <property type="protein sequence ID" value="KAH9507164.1"/>
    <property type="molecule type" value="Genomic_DNA"/>
</dbReference>
<gene>
    <name evidence="2" type="ORF">DERF_011861</name>
</gene>
<sequence length="134" mass="15977">MNVLLLHRSIIAIFIVIGFSQGFFLLLSNVYNVIEEMNFIVPTLWLIYGGDRCKSHEIQSLMYMLNIPTNVEYFYDCIVKLVLLVIFYHTMALFVFCVKYNPLINRQERAERIERYRNEHILKIKSKLFFSTII</sequence>
<reference evidence="2" key="1">
    <citation type="submission" date="2013-05" db="EMBL/GenBank/DDBJ databases">
        <authorList>
            <person name="Yim A.K.Y."/>
            <person name="Chan T.F."/>
            <person name="Ji K.M."/>
            <person name="Liu X.Y."/>
            <person name="Zhou J.W."/>
            <person name="Li R.Q."/>
            <person name="Yang K.Y."/>
            <person name="Li J."/>
            <person name="Li M."/>
            <person name="Law P.T.W."/>
            <person name="Wu Y.L."/>
            <person name="Cai Z.L."/>
            <person name="Qin H."/>
            <person name="Bao Y."/>
            <person name="Leung R.K.K."/>
            <person name="Ng P.K.S."/>
            <person name="Zou J."/>
            <person name="Zhong X.J."/>
            <person name="Ran P.X."/>
            <person name="Zhong N.S."/>
            <person name="Liu Z.G."/>
            <person name="Tsui S.K.W."/>
        </authorList>
    </citation>
    <scope>NUCLEOTIDE SEQUENCE</scope>
    <source>
        <strain evidence="2">Derf</strain>
        <tissue evidence="2">Whole organism</tissue>
    </source>
</reference>
<organism evidence="2 3">
    <name type="scientific">Dermatophagoides farinae</name>
    <name type="common">American house dust mite</name>
    <dbReference type="NCBI Taxonomy" id="6954"/>
    <lineage>
        <taxon>Eukaryota</taxon>
        <taxon>Metazoa</taxon>
        <taxon>Ecdysozoa</taxon>
        <taxon>Arthropoda</taxon>
        <taxon>Chelicerata</taxon>
        <taxon>Arachnida</taxon>
        <taxon>Acari</taxon>
        <taxon>Acariformes</taxon>
        <taxon>Sarcoptiformes</taxon>
        <taxon>Astigmata</taxon>
        <taxon>Psoroptidia</taxon>
        <taxon>Analgoidea</taxon>
        <taxon>Pyroglyphidae</taxon>
        <taxon>Dermatophagoidinae</taxon>
        <taxon>Dermatophagoides</taxon>
    </lineage>
</organism>
<comment type="caution">
    <text evidence="2">The sequence shown here is derived from an EMBL/GenBank/DDBJ whole genome shotgun (WGS) entry which is preliminary data.</text>
</comment>
<keyword evidence="1" id="KW-0812">Transmembrane</keyword>
<keyword evidence="1" id="KW-1133">Transmembrane helix</keyword>
<protein>
    <submittedName>
        <fullName evidence="2">Uncharacterized protein</fullName>
    </submittedName>
</protein>
<reference evidence="2" key="2">
    <citation type="journal article" date="2022" name="Res Sq">
        <title>Comparative Genomics Reveals Insights into the Divergent Evolution of Astigmatic Mites and Household Pest Adaptations.</title>
        <authorList>
            <person name="Xiong Q."/>
            <person name="Wan A.T.-Y."/>
            <person name="Liu X.-Y."/>
            <person name="Fung C.S.-H."/>
            <person name="Xiao X."/>
            <person name="Malainual N."/>
            <person name="Hou J."/>
            <person name="Wang L."/>
            <person name="Wang M."/>
            <person name="Yang K."/>
            <person name="Cui Y."/>
            <person name="Leung E."/>
            <person name="Nong W."/>
            <person name="Shin S.-K."/>
            <person name="Au S."/>
            <person name="Jeong K.Y."/>
            <person name="Chew F.T."/>
            <person name="Hui J."/>
            <person name="Leung T.F."/>
            <person name="Tungtrongchitr A."/>
            <person name="Zhong N."/>
            <person name="Liu Z."/>
            <person name="Tsui S."/>
        </authorList>
    </citation>
    <scope>NUCLEOTIDE SEQUENCE</scope>
    <source>
        <strain evidence="2">Derf</strain>
        <tissue evidence="2">Whole organism</tissue>
    </source>
</reference>